<keyword evidence="2" id="KW-0547">Nucleotide-binding</keyword>
<dbReference type="OrthoDB" id="9804819at2"/>
<dbReference type="EMBL" id="FZOU01000003">
    <property type="protein sequence ID" value="SNS92854.1"/>
    <property type="molecule type" value="Genomic_DNA"/>
</dbReference>
<dbReference type="InterPro" id="IPR003439">
    <property type="entry name" value="ABC_transporter-like_ATP-bd"/>
</dbReference>
<gene>
    <name evidence="5" type="ORF">SAMN05421770_103108</name>
</gene>
<name>A0A239IKB4_9BACT</name>
<dbReference type="SMART" id="SM00382">
    <property type="entry name" value="AAA"/>
    <property type="match status" value="1"/>
</dbReference>
<accession>A0A239IKB4</accession>
<dbReference type="GO" id="GO:0016887">
    <property type="term" value="F:ATP hydrolysis activity"/>
    <property type="evidence" value="ECO:0007669"/>
    <property type="project" value="InterPro"/>
</dbReference>
<reference evidence="5 6" key="1">
    <citation type="submission" date="2017-06" db="EMBL/GenBank/DDBJ databases">
        <authorList>
            <person name="Kim H.J."/>
            <person name="Triplett B.A."/>
        </authorList>
    </citation>
    <scope>NUCLEOTIDE SEQUENCE [LARGE SCALE GENOMIC DNA]</scope>
    <source>
        <strain evidence="5 6">DSM 18704</strain>
    </source>
</reference>
<dbReference type="AlphaFoldDB" id="A0A239IKB4"/>
<evidence type="ECO:0000256" key="2">
    <source>
        <dbReference type="ARBA" id="ARBA00022741"/>
    </source>
</evidence>
<dbReference type="InterPro" id="IPR027417">
    <property type="entry name" value="P-loop_NTPase"/>
</dbReference>
<dbReference type="Pfam" id="PF00005">
    <property type="entry name" value="ABC_tran"/>
    <property type="match status" value="1"/>
</dbReference>
<sequence>MTPIVETQRLSKQYRAETALREVSLAIPPGAVYALVGANGAGKSTFIKLLMNIVQPTAGAATVLGFASTEVAGAVFERIGYVSENQEMPEAMTVGDFLAYVRGFYPTWDRALEADLVERLDLPLKRRLKNLSRGMKMKAALASVLAYRPAFIVLDEPFSGLDPLVRDELIESLRERKGESTILLSSHDLEEVESFATHVGYLQDGRLLFSEELSTLGDRFREVTVVVGDGATLPPNLPETWLTPKLADGVFHFVDSSYDEAAGLRTGRFFPQSVDASVAPMNLRSIFVAIARAGRASAREKAEAAR</sequence>
<evidence type="ECO:0000259" key="4">
    <source>
        <dbReference type="PROSITE" id="PS50893"/>
    </source>
</evidence>
<proteinExistence type="predicted"/>
<dbReference type="GO" id="GO:0005524">
    <property type="term" value="F:ATP binding"/>
    <property type="evidence" value="ECO:0007669"/>
    <property type="project" value="UniProtKB-KW"/>
</dbReference>
<dbReference type="InterPro" id="IPR051782">
    <property type="entry name" value="ABC_Transporter_VariousFunc"/>
</dbReference>
<dbReference type="PROSITE" id="PS50893">
    <property type="entry name" value="ABC_TRANSPORTER_2"/>
    <property type="match status" value="1"/>
</dbReference>
<feature type="domain" description="ABC transporter" evidence="4">
    <location>
        <begin position="5"/>
        <end position="229"/>
    </location>
</feature>
<keyword evidence="1" id="KW-0813">Transport</keyword>
<evidence type="ECO:0000313" key="6">
    <source>
        <dbReference type="Proteomes" id="UP000198356"/>
    </source>
</evidence>
<dbReference type="PANTHER" id="PTHR42939">
    <property type="entry name" value="ABC TRANSPORTER ATP-BINDING PROTEIN ALBC-RELATED"/>
    <property type="match status" value="1"/>
</dbReference>
<dbReference type="CDD" id="cd03230">
    <property type="entry name" value="ABC_DR_subfamily_A"/>
    <property type="match status" value="1"/>
</dbReference>
<dbReference type="SUPFAM" id="SSF52540">
    <property type="entry name" value="P-loop containing nucleoside triphosphate hydrolases"/>
    <property type="match status" value="1"/>
</dbReference>
<organism evidence="5 6">
    <name type="scientific">Granulicella rosea</name>
    <dbReference type="NCBI Taxonomy" id="474952"/>
    <lineage>
        <taxon>Bacteria</taxon>
        <taxon>Pseudomonadati</taxon>
        <taxon>Acidobacteriota</taxon>
        <taxon>Terriglobia</taxon>
        <taxon>Terriglobales</taxon>
        <taxon>Acidobacteriaceae</taxon>
        <taxon>Granulicella</taxon>
    </lineage>
</organism>
<dbReference type="Proteomes" id="UP000198356">
    <property type="component" value="Unassembled WGS sequence"/>
</dbReference>
<evidence type="ECO:0000313" key="5">
    <source>
        <dbReference type="EMBL" id="SNS92854.1"/>
    </source>
</evidence>
<keyword evidence="6" id="KW-1185">Reference proteome</keyword>
<dbReference type="RefSeq" id="WP_089408236.1">
    <property type="nucleotide sequence ID" value="NZ_FZOU01000003.1"/>
</dbReference>
<keyword evidence="3 5" id="KW-0067">ATP-binding</keyword>
<dbReference type="PANTHER" id="PTHR42939:SF1">
    <property type="entry name" value="ABC TRANSPORTER ATP-BINDING PROTEIN ALBC-RELATED"/>
    <property type="match status" value="1"/>
</dbReference>
<dbReference type="InterPro" id="IPR003593">
    <property type="entry name" value="AAA+_ATPase"/>
</dbReference>
<evidence type="ECO:0000256" key="1">
    <source>
        <dbReference type="ARBA" id="ARBA00022448"/>
    </source>
</evidence>
<protein>
    <submittedName>
        <fullName evidence="5">ABC-2 type transport system ATP-binding protein</fullName>
    </submittedName>
</protein>
<dbReference type="Gene3D" id="3.40.50.300">
    <property type="entry name" value="P-loop containing nucleotide triphosphate hydrolases"/>
    <property type="match status" value="1"/>
</dbReference>
<evidence type="ECO:0000256" key="3">
    <source>
        <dbReference type="ARBA" id="ARBA00022840"/>
    </source>
</evidence>